<comment type="caution">
    <text evidence="7">The sequence shown here is derived from an EMBL/GenBank/DDBJ whole genome shotgun (WGS) entry which is preliminary data.</text>
</comment>
<gene>
    <name evidence="7" type="ORF">TM35_000113350</name>
</gene>
<reference evidence="7 8" key="1">
    <citation type="submission" date="2017-03" db="EMBL/GenBank/DDBJ databases">
        <title>An alternative strategy for trypanosome survival in the mammalian bloodstream revealed through genome and transcriptome analysis of the ubiquitous bovine parasite Trypanosoma (Megatrypanum) theileri.</title>
        <authorList>
            <person name="Kelly S."/>
            <person name="Ivens A."/>
            <person name="Mott A."/>
            <person name="O'Neill E."/>
            <person name="Emms D."/>
            <person name="Macleod O."/>
            <person name="Voorheis P."/>
            <person name="Matthews J."/>
            <person name="Matthews K."/>
            <person name="Carrington M."/>
        </authorList>
    </citation>
    <scope>NUCLEOTIDE SEQUENCE [LARGE SCALE GENOMIC DNA]</scope>
    <source>
        <strain evidence="7">Edinburgh</strain>
    </source>
</reference>
<sequence>MPFRAVITDLDGTLLDAHHNISAYTFETLQLLKEKGIPLIFATGRPFPDVLHTIDACGLQGGYIITSNGARIHDPERRIVVSHDLDPAVVKELVQLTLDGDDDDDDNNNVSEDGTTKDADAKKKSPPAFSTNMYRHDEWVTNYGVERMLAAYARSGFSYKVVEELHTYPSDGVHEVFYVGPHEKLIKLENVLQRRFEGCGEHSFSLPTIVDFVPPGVHKGSAMAHVASLLNIDVADIIAFGDGMNDYKMLAAAGKGCVMQNGQQRLKEALPHLEIIGSNTEDAVAKKLREVFEL</sequence>
<dbReference type="EMBL" id="NBCO01000011">
    <property type="protein sequence ID" value="ORC89801.1"/>
    <property type="molecule type" value="Genomic_DNA"/>
</dbReference>
<evidence type="ECO:0000256" key="5">
    <source>
        <dbReference type="ARBA" id="ARBA00034778"/>
    </source>
</evidence>
<dbReference type="RefSeq" id="XP_028883867.1">
    <property type="nucleotide sequence ID" value="XM_029025044.1"/>
</dbReference>
<organism evidence="7 8">
    <name type="scientific">Trypanosoma theileri</name>
    <dbReference type="NCBI Taxonomy" id="67003"/>
    <lineage>
        <taxon>Eukaryota</taxon>
        <taxon>Discoba</taxon>
        <taxon>Euglenozoa</taxon>
        <taxon>Kinetoplastea</taxon>
        <taxon>Metakinetoplastina</taxon>
        <taxon>Trypanosomatida</taxon>
        <taxon>Trypanosomatidae</taxon>
        <taxon>Trypanosoma</taxon>
    </lineage>
</organism>
<proteinExistence type="inferred from homology"/>
<dbReference type="PANTHER" id="PTHR47267:SF5">
    <property type="entry name" value="DEHALOGENASE-LIKE HYDROLASE, PUTATIVE-RELATED"/>
    <property type="match status" value="1"/>
</dbReference>
<comment type="similarity">
    <text evidence="5">Belongs to the HAD-like hydrolase superfamily. Cof family.</text>
</comment>
<keyword evidence="2" id="KW-0479">Metal-binding</keyword>
<dbReference type="CDD" id="cd07516">
    <property type="entry name" value="HAD_Pase"/>
    <property type="match status" value="1"/>
</dbReference>
<feature type="region of interest" description="Disordered" evidence="6">
    <location>
        <begin position="98"/>
        <end position="129"/>
    </location>
</feature>
<evidence type="ECO:0000256" key="6">
    <source>
        <dbReference type="SAM" id="MobiDB-lite"/>
    </source>
</evidence>
<evidence type="ECO:0000313" key="8">
    <source>
        <dbReference type="Proteomes" id="UP000192257"/>
    </source>
</evidence>
<dbReference type="InterPro" id="IPR000150">
    <property type="entry name" value="Cof"/>
</dbReference>
<dbReference type="InterPro" id="IPR036412">
    <property type="entry name" value="HAD-like_sf"/>
</dbReference>
<dbReference type="PANTHER" id="PTHR47267">
    <property type="match status" value="1"/>
</dbReference>
<evidence type="ECO:0000256" key="1">
    <source>
        <dbReference type="ARBA" id="ARBA00001946"/>
    </source>
</evidence>
<dbReference type="OrthoDB" id="27226at2759"/>
<dbReference type="PROSITE" id="PS01229">
    <property type="entry name" value="COF_2"/>
    <property type="match status" value="1"/>
</dbReference>
<dbReference type="Gene3D" id="3.30.1240.10">
    <property type="match status" value="1"/>
</dbReference>
<protein>
    <submittedName>
        <fullName evidence="7">Haloacid dehalogenase-like hydrolase</fullName>
    </submittedName>
</protein>
<dbReference type="GO" id="GO:0016787">
    <property type="term" value="F:hydrolase activity"/>
    <property type="evidence" value="ECO:0007669"/>
    <property type="project" value="UniProtKB-KW"/>
</dbReference>
<comment type="cofactor">
    <cofactor evidence="1">
        <name>Mg(2+)</name>
        <dbReference type="ChEBI" id="CHEBI:18420"/>
    </cofactor>
</comment>
<dbReference type="Pfam" id="PF08282">
    <property type="entry name" value="Hydrolase_3"/>
    <property type="match status" value="1"/>
</dbReference>
<keyword evidence="8" id="KW-1185">Reference proteome</keyword>
<keyword evidence="3 7" id="KW-0378">Hydrolase</keyword>
<dbReference type="SUPFAM" id="SSF56784">
    <property type="entry name" value="HAD-like"/>
    <property type="match status" value="1"/>
</dbReference>
<accession>A0A1X0NYY3</accession>
<evidence type="ECO:0000313" key="7">
    <source>
        <dbReference type="EMBL" id="ORC89801.1"/>
    </source>
</evidence>
<name>A0A1X0NYY3_9TRYP</name>
<evidence type="ECO:0000256" key="2">
    <source>
        <dbReference type="ARBA" id="ARBA00022723"/>
    </source>
</evidence>
<dbReference type="Gene3D" id="3.40.50.1000">
    <property type="entry name" value="HAD superfamily/HAD-like"/>
    <property type="match status" value="1"/>
</dbReference>
<dbReference type="SFLD" id="SFLDS00003">
    <property type="entry name" value="Haloacid_Dehalogenase"/>
    <property type="match status" value="1"/>
</dbReference>
<dbReference type="InterPro" id="IPR023214">
    <property type="entry name" value="HAD_sf"/>
</dbReference>
<evidence type="ECO:0000256" key="3">
    <source>
        <dbReference type="ARBA" id="ARBA00022801"/>
    </source>
</evidence>
<dbReference type="AlphaFoldDB" id="A0A1X0NYY3"/>
<dbReference type="InterPro" id="IPR006379">
    <property type="entry name" value="HAD-SF_hydro_IIB"/>
</dbReference>
<dbReference type="GeneID" id="39984824"/>
<dbReference type="GO" id="GO:0046872">
    <property type="term" value="F:metal ion binding"/>
    <property type="evidence" value="ECO:0007669"/>
    <property type="project" value="UniProtKB-KW"/>
</dbReference>
<dbReference type="Proteomes" id="UP000192257">
    <property type="component" value="Unassembled WGS sequence"/>
</dbReference>
<keyword evidence="4" id="KW-0460">Magnesium</keyword>
<dbReference type="VEuPathDB" id="TriTrypDB:TM35_000113350"/>
<dbReference type="NCBIfam" id="TIGR00099">
    <property type="entry name" value="Cof-subfamily"/>
    <property type="match status" value="1"/>
</dbReference>
<dbReference type="SFLD" id="SFLDG01140">
    <property type="entry name" value="C2.B:_Phosphomannomutase_and_P"/>
    <property type="match status" value="1"/>
</dbReference>
<evidence type="ECO:0000256" key="4">
    <source>
        <dbReference type="ARBA" id="ARBA00022842"/>
    </source>
</evidence>
<feature type="compositionally biased region" description="Basic and acidic residues" evidence="6">
    <location>
        <begin position="114"/>
        <end position="123"/>
    </location>
</feature>
<dbReference type="STRING" id="67003.A0A1X0NYY3"/>
<dbReference type="NCBIfam" id="TIGR01484">
    <property type="entry name" value="HAD-SF-IIB"/>
    <property type="match status" value="1"/>
</dbReference>